<proteinExistence type="predicted"/>
<evidence type="ECO:0000313" key="2">
    <source>
        <dbReference type="Proteomes" id="UP000237968"/>
    </source>
</evidence>
<gene>
    <name evidence="1" type="ORF">ENSA5_30900</name>
</gene>
<accession>A0A2S9XYC5</accession>
<name>A0A2S9XYC5_9BACT</name>
<dbReference type="Proteomes" id="UP000237968">
    <property type="component" value="Unassembled WGS sequence"/>
</dbReference>
<dbReference type="EMBL" id="PVNK01000148">
    <property type="protein sequence ID" value="PRP97857.1"/>
    <property type="molecule type" value="Genomic_DNA"/>
</dbReference>
<dbReference type="AlphaFoldDB" id="A0A2S9XYC5"/>
<dbReference type="RefSeq" id="WP_146155730.1">
    <property type="nucleotide sequence ID" value="NZ_PVNK01000148.1"/>
</dbReference>
<organism evidence="1 2">
    <name type="scientific">Enhygromyxa salina</name>
    <dbReference type="NCBI Taxonomy" id="215803"/>
    <lineage>
        <taxon>Bacteria</taxon>
        <taxon>Pseudomonadati</taxon>
        <taxon>Myxococcota</taxon>
        <taxon>Polyangia</taxon>
        <taxon>Nannocystales</taxon>
        <taxon>Nannocystaceae</taxon>
        <taxon>Enhygromyxa</taxon>
    </lineage>
</organism>
<reference evidence="1 2" key="1">
    <citation type="submission" date="2018-03" db="EMBL/GenBank/DDBJ databases">
        <title>Draft Genome Sequences of the Obligatory Marine Myxobacteria Enhygromyxa salina SWB005.</title>
        <authorList>
            <person name="Poehlein A."/>
            <person name="Moghaddam J.A."/>
            <person name="Harms H."/>
            <person name="Alanjari M."/>
            <person name="Koenig G.M."/>
            <person name="Daniel R."/>
            <person name="Schaeberle T.F."/>
        </authorList>
    </citation>
    <scope>NUCLEOTIDE SEQUENCE [LARGE SCALE GENOMIC DNA]</scope>
    <source>
        <strain evidence="1 2">SWB005</strain>
    </source>
</reference>
<sequence>MSSPRRIVLDKYSDFLTPLTVNVTEDTELPIAQEYKSLLSPSTFTFCVDDALKRAVRHLYITDDEVGKNSPPAKIVADWLHMLRWEAQTFWTCKSTLDDEVGTRTYSSEHPRRVGELIAEGVAILLLEERLSISANRFYFYRSNAARPDFLVEPGGGALATAAVTGKGHRLALECRSRDSWASIHKRDRAQLQRKKSVAVKKSKGFRTYYPRPFSSVVAVYLSYGPRLTRLIVGDPENTSASHVGDSELQKIIISHYVGLMGRIGMWESRAFLLAVLDNAPEPELARLRDKALAASRNLPKFTHHQDTYIGRFYSPLVSDWVRENLTRADVLRTLESRSFDFFFLGLSQQVWEMLLDRELDGLMTSEARWLAGEGSQATSDGGLMVEDVGDFEEEDQEIIARAIATEWDLPTRDEPTE</sequence>
<comment type="caution">
    <text evidence="1">The sequence shown here is derived from an EMBL/GenBank/DDBJ whole genome shotgun (WGS) entry which is preliminary data.</text>
</comment>
<evidence type="ECO:0000313" key="1">
    <source>
        <dbReference type="EMBL" id="PRP97857.1"/>
    </source>
</evidence>
<keyword evidence="2" id="KW-1185">Reference proteome</keyword>
<protein>
    <submittedName>
        <fullName evidence="1">Uncharacterized protein</fullName>
    </submittedName>
</protein>